<keyword evidence="2" id="KW-1185">Reference proteome</keyword>
<name>A0A8H4ERD7_GIGMA</name>
<proteinExistence type="predicted"/>
<organism evidence="1 2">
    <name type="scientific">Gigaspora margarita</name>
    <dbReference type="NCBI Taxonomy" id="4874"/>
    <lineage>
        <taxon>Eukaryota</taxon>
        <taxon>Fungi</taxon>
        <taxon>Fungi incertae sedis</taxon>
        <taxon>Mucoromycota</taxon>
        <taxon>Glomeromycotina</taxon>
        <taxon>Glomeromycetes</taxon>
        <taxon>Diversisporales</taxon>
        <taxon>Gigasporaceae</taxon>
        <taxon>Gigaspora</taxon>
    </lineage>
</organism>
<accession>A0A8H4ERD7</accession>
<comment type="caution">
    <text evidence="1">The sequence shown here is derived from an EMBL/GenBank/DDBJ whole genome shotgun (WGS) entry which is preliminary data.</text>
</comment>
<dbReference type="EMBL" id="WTPW01000170">
    <property type="protein sequence ID" value="KAF0539690.1"/>
    <property type="molecule type" value="Genomic_DNA"/>
</dbReference>
<dbReference type="InterPro" id="IPR032675">
    <property type="entry name" value="LRR_dom_sf"/>
</dbReference>
<reference evidence="1 2" key="1">
    <citation type="journal article" date="2019" name="Environ. Microbiol.">
        <title>At the nexus of three kingdoms: the genome of the mycorrhizal fungus Gigaspora margarita provides insights into plant, endobacterial and fungal interactions.</title>
        <authorList>
            <person name="Venice F."/>
            <person name="Ghignone S."/>
            <person name="Salvioli di Fossalunga A."/>
            <person name="Amselem J."/>
            <person name="Novero M."/>
            <person name="Xianan X."/>
            <person name="Sedzielewska Toro K."/>
            <person name="Morin E."/>
            <person name="Lipzen A."/>
            <person name="Grigoriev I.V."/>
            <person name="Henrissat B."/>
            <person name="Martin F.M."/>
            <person name="Bonfante P."/>
        </authorList>
    </citation>
    <scope>NUCLEOTIDE SEQUENCE [LARGE SCALE GENOMIC DNA]</scope>
    <source>
        <strain evidence="1 2">BEG34</strain>
    </source>
</reference>
<dbReference type="Proteomes" id="UP000439903">
    <property type="component" value="Unassembled WGS sequence"/>
</dbReference>
<evidence type="ECO:0000313" key="2">
    <source>
        <dbReference type="Proteomes" id="UP000439903"/>
    </source>
</evidence>
<sequence>MASKILDNMPELMMNILNNLNHEPVSLFACARVNRYWCKMSIPILWQDPFSLTSTPLFIDGYFSSLGEEEKIILRNCGINAKFSDPLFDYAMFLKALYPARLECRVEKWIEIRKFDKFDVPVTSIQTIVILLLKLLVLNGITLHQLFLHGPLIDAEIFNSLEKNRKYLSKLERLHVDLSPEFTNNNEFLKIFFRNTISNTINHLSLNFGSIYEPQVFRDLARLIEIPKKLKKFWLTGYNFTEFYGVIPALESQKNSLQEIILEDCVYNAEFKQFRNYSFPPDRCTGHELSFTKVWQVHTKTKIKVQCWGFLEELVSLRVIEKFCPNITYLYIKKTEFSTQLLMLIGNLQKLKALFLWCNVDNILEEELEIRVIRFAKILPLTLQCLRLGDWIQPYLGTLLDHCKGPLKNLLTDQREECH</sequence>
<dbReference type="Gene3D" id="3.80.10.10">
    <property type="entry name" value="Ribonuclease Inhibitor"/>
    <property type="match status" value="1"/>
</dbReference>
<protein>
    <recommendedName>
        <fullName evidence="3">F-box domain-containing protein</fullName>
    </recommendedName>
</protein>
<evidence type="ECO:0000313" key="1">
    <source>
        <dbReference type="EMBL" id="KAF0539690.1"/>
    </source>
</evidence>
<dbReference type="SUPFAM" id="SSF52047">
    <property type="entry name" value="RNI-like"/>
    <property type="match status" value="1"/>
</dbReference>
<dbReference type="AlphaFoldDB" id="A0A8H4ERD7"/>
<dbReference type="OrthoDB" id="2788229at2759"/>
<gene>
    <name evidence="1" type="ORF">F8M41_006949</name>
</gene>
<evidence type="ECO:0008006" key="3">
    <source>
        <dbReference type="Google" id="ProtNLM"/>
    </source>
</evidence>